<dbReference type="STRING" id="1413211.U473_12805"/>
<keyword evidence="12" id="KW-0808">Transferase</keyword>
<dbReference type="AlphaFoldDB" id="A0A135L7J9"/>
<dbReference type="RefSeq" id="WP_068726979.1">
    <property type="nucleotide sequence ID" value="NZ_LSKU01000001.1"/>
</dbReference>
<evidence type="ECO:0000313" key="13">
    <source>
        <dbReference type="Proteomes" id="UP000070352"/>
    </source>
</evidence>
<dbReference type="OrthoDB" id="9810320at2"/>
<dbReference type="UniPathway" id="UPA00245"/>
<comment type="pathway">
    <text evidence="9">Cofactor biosynthesis; pyridoxal 5'-phosphate biosynthesis.</text>
</comment>
<dbReference type="Pfam" id="PF01174">
    <property type="entry name" value="SNO"/>
    <property type="match status" value="1"/>
</dbReference>
<dbReference type="InterPro" id="IPR002161">
    <property type="entry name" value="PdxT/SNO"/>
</dbReference>
<evidence type="ECO:0000256" key="10">
    <source>
        <dbReference type="PIRSR" id="PIRSR005639-1"/>
    </source>
</evidence>
<dbReference type="GO" id="GO:0005829">
    <property type="term" value="C:cytosol"/>
    <property type="evidence" value="ECO:0007669"/>
    <property type="project" value="TreeGrafter"/>
</dbReference>
<comment type="catalytic activity">
    <reaction evidence="6 9">
        <text>L-glutamine + H2O = L-glutamate + NH4(+)</text>
        <dbReference type="Rhea" id="RHEA:15889"/>
        <dbReference type="ChEBI" id="CHEBI:15377"/>
        <dbReference type="ChEBI" id="CHEBI:28938"/>
        <dbReference type="ChEBI" id="CHEBI:29985"/>
        <dbReference type="ChEBI" id="CHEBI:58359"/>
        <dbReference type="EC" id="3.5.1.2"/>
    </reaction>
</comment>
<feature type="active site" description="Charge relay system" evidence="9 10">
    <location>
        <position position="171"/>
    </location>
</feature>
<dbReference type="GO" id="GO:0016740">
    <property type="term" value="F:transferase activity"/>
    <property type="evidence" value="ECO:0007669"/>
    <property type="project" value="UniProtKB-KW"/>
</dbReference>
<comment type="catalytic activity">
    <reaction evidence="5 9">
        <text>aldehydo-D-ribose 5-phosphate + D-glyceraldehyde 3-phosphate + L-glutamine = pyridoxal 5'-phosphate + L-glutamate + phosphate + 3 H2O + H(+)</text>
        <dbReference type="Rhea" id="RHEA:31507"/>
        <dbReference type="ChEBI" id="CHEBI:15377"/>
        <dbReference type="ChEBI" id="CHEBI:15378"/>
        <dbReference type="ChEBI" id="CHEBI:29985"/>
        <dbReference type="ChEBI" id="CHEBI:43474"/>
        <dbReference type="ChEBI" id="CHEBI:58273"/>
        <dbReference type="ChEBI" id="CHEBI:58359"/>
        <dbReference type="ChEBI" id="CHEBI:59776"/>
        <dbReference type="ChEBI" id="CHEBI:597326"/>
        <dbReference type="EC" id="4.3.3.6"/>
    </reaction>
</comment>
<evidence type="ECO:0000256" key="11">
    <source>
        <dbReference type="PIRSR" id="PIRSR005639-2"/>
    </source>
</evidence>
<gene>
    <name evidence="9" type="primary">pdxT</name>
    <name evidence="12" type="ORF">U473_12805</name>
</gene>
<dbReference type="CDD" id="cd01749">
    <property type="entry name" value="GATase1_PB"/>
    <property type="match status" value="1"/>
</dbReference>
<sequence>MKIGVLGLQGAIAEHMRMIEMSGEEAVTVKKVEQLAELDGMIIPGGESTTIGKLIKKYGFDVALKDFATKGKPIFGTCAGLIILAKEINGIEEIHLGLMDIKVERNAFGRQRESFETALQIEGVADDFQAVFIRAPYIMEVKGNAKILSTFEGKIVAARQDHFLVTAFHPELTLDPRVHQYFIKMIKEYKD</sequence>
<comment type="function">
    <text evidence="7 9">Catalyzes the hydrolysis of glutamine to glutamate and ammonia as part of the biosynthesis of pyridoxal 5'-phosphate. The resulting ammonia molecule is channeled to the active site of PdxS.</text>
</comment>
<dbReference type="Proteomes" id="UP000070352">
    <property type="component" value="Unassembled WGS sequence"/>
</dbReference>
<comment type="subunit">
    <text evidence="8 9">In the presence of PdxS, forms a dodecamer of heterodimers. Only shows activity in the heterodimer.</text>
</comment>
<keyword evidence="13" id="KW-1185">Reference proteome</keyword>
<dbReference type="Gene3D" id="3.40.50.880">
    <property type="match status" value="1"/>
</dbReference>
<reference evidence="12 13" key="1">
    <citation type="submission" date="2016-02" db="EMBL/GenBank/DDBJ databases">
        <title>Draft Genome for Tepidibacillus decaturensis nov. sp. Strain Z9, an Anaerobic, Moderately Thermophilic and Heterotrophic Bacterium from Deep Subsurface of the Illinois Basin, USA.</title>
        <authorList>
            <person name="Dong Y."/>
            <person name="Chang J.Y."/>
            <person name="Sanford R."/>
            <person name="Fouke B.W."/>
        </authorList>
    </citation>
    <scope>NUCLEOTIDE SEQUENCE [LARGE SCALE GENOMIC DNA]</scope>
    <source>
        <strain evidence="12 13">Z9</strain>
    </source>
</reference>
<comment type="caution">
    <text evidence="12">The sequence shown here is derived from an EMBL/GenBank/DDBJ whole genome shotgun (WGS) entry which is preliminary data.</text>
</comment>
<keyword evidence="3 9" id="KW-0315">Glutamine amidotransferase</keyword>
<feature type="active site" description="Nucleophile" evidence="9 10">
    <location>
        <position position="78"/>
    </location>
</feature>
<keyword evidence="2 9" id="KW-0663">Pyridoxal phosphate</keyword>
<dbReference type="InterPro" id="IPR029062">
    <property type="entry name" value="Class_I_gatase-like"/>
</dbReference>
<feature type="active site" description="Charge relay system" evidence="9 10">
    <location>
        <position position="169"/>
    </location>
</feature>
<dbReference type="FunFam" id="3.40.50.880:FF:000010">
    <property type="entry name" value="uncharacterized protein LOC100176842 isoform X2"/>
    <property type="match status" value="1"/>
</dbReference>
<dbReference type="PANTHER" id="PTHR31559:SF0">
    <property type="entry name" value="PYRIDOXAL 5'-PHOSPHATE SYNTHASE SUBUNIT SNO1-RELATED"/>
    <property type="match status" value="1"/>
</dbReference>
<dbReference type="GO" id="GO:0006543">
    <property type="term" value="P:L-glutamine catabolic process"/>
    <property type="evidence" value="ECO:0007669"/>
    <property type="project" value="UniProtKB-UniRule"/>
</dbReference>
<dbReference type="GO" id="GO:0008614">
    <property type="term" value="P:pyridoxine metabolic process"/>
    <property type="evidence" value="ECO:0007669"/>
    <property type="project" value="TreeGrafter"/>
</dbReference>
<organism evidence="12 13">
    <name type="scientific">Tepidibacillus decaturensis</name>
    <dbReference type="NCBI Taxonomy" id="1413211"/>
    <lineage>
        <taxon>Bacteria</taxon>
        <taxon>Bacillati</taxon>
        <taxon>Bacillota</taxon>
        <taxon>Bacilli</taxon>
        <taxon>Bacillales</taxon>
        <taxon>Bacillaceae</taxon>
        <taxon>Tepidibacillus</taxon>
    </lineage>
</organism>
<evidence type="ECO:0000256" key="3">
    <source>
        <dbReference type="ARBA" id="ARBA00022962"/>
    </source>
</evidence>
<name>A0A135L7J9_9BACI</name>
<evidence type="ECO:0000256" key="7">
    <source>
        <dbReference type="ARBA" id="ARBA00054599"/>
    </source>
</evidence>
<dbReference type="GO" id="GO:1903600">
    <property type="term" value="C:glutaminase complex"/>
    <property type="evidence" value="ECO:0007669"/>
    <property type="project" value="TreeGrafter"/>
</dbReference>
<dbReference type="EC" id="3.5.1.2" evidence="9"/>
<proteinExistence type="inferred from homology"/>
<dbReference type="HAMAP" id="MF_01615">
    <property type="entry name" value="PdxT"/>
    <property type="match status" value="1"/>
</dbReference>
<dbReference type="PANTHER" id="PTHR31559">
    <property type="entry name" value="PYRIDOXAL 5'-PHOSPHATE SYNTHASE SUBUNIT SNO"/>
    <property type="match status" value="1"/>
</dbReference>
<dbReference type="NCBIfam" id="TIGR03800">
    <property type="entry name" value="PLP_synth_Pdx2"/>
    <property type="match status" value="1"/>
</dbReference>
<evidence type="ECO:0000256" key="6">
    <source>
        <dbReference type="ARBA" id="ARBA00049534"/>
    </source>
</evidence>
<comment type="similarity">
    <text evidence="9">Belongs to the glutaminase PdxT/SNO family.</text>
</comment>
<dbReference type="GO" id="GO:0042823">
    <property type="term" value="P:pyridoxal phosphate biosynthetic process"/>
    <property type="evidence" value="ECO:0007669"/>
    <property type="project" value="UniProtKB-UniRule"/>
</dbReference>
<dbReference type="GO" id="GO:0036381">
    <property type="term" value="F:pyridoxal 5'-phosphate synthase (glutamine hydrolysing) activity"/>
    <property type="evidence" value="ECO:0007669"/>
    <property type="project" value="UniProtKB-UniRule"/>
</dbReference>
<keyword evidence="1 9" id="KW-0378">Hydrolase</keyword>
<dbReference type="EMBL" id="LSKU01000001">
    <property type="protein sequence ID" value="KXG44803.1"/>
    <property type="molecule type" value="Genomic_DNA"/>
</dbReference>
<evidence type="ECO:0000256" key="4">
    <source>
        <dbReference type="ARBA" id="ARBA00023239"/>
    </source>
</evidence>
<dbReference type="EC" id="4.3.3.6" evidence="9"/>
<feature type="binding site" evidence="9 11">
    <location>
        <position position="105"/>
    </location>
    <ligand>
        <name>L-glutamine</name>
        <dbReference type="ChEBI" id="CHEBI:58359"/>
    </ligand>
</feature>
<evidence type="ECO:0000256" key="5">
    <source>
        <dbReference type="ARBA" id="ARBA00047992"/>
    </source>
</evidence>
<dbReference type="PROSITE" id="PS51130">
    <property type="entry name" value="PDXT_SNO_2"/>
    <property type="match status" value="1"/>
</dbReference>
<protein>
    <recommendedName>
        <fullName evidence="9">Pyridoxal 5'-phosphate synthase subunit PdxT</fullName>
        <ecNumber evidence="9">4.3.3.6</ecNumber>
    </recommendedName>
    <alternativeName>
        <fullName evidence="9">Pdx2</fullName>
    </alternativeName>
    <alternativeName>
        <fullName evidence="9">Pyridoxal 5'-phosphate synthase glutaminase subunit</fullName>
        <ecNumber evidence="9">3.5.1.2</ecNumber>
    </alternativeName>
</protein>
<evidence type="ECO:0000313" key="12">
    <source>
        <dbReference type="EMBL" id="KXG44803.1"/>
    </source>
</evidence>
<dbReference type="PROSITE" id="PS51273">
    <property type="entry name" value="GATASE_TYPE_1"/>
    <property type="match status" value="1"/>
</dbReference>
<dbReference type="PIRSF" id="PIRSF005639">
    <property type="entry name" value="Glut_amidoT_SNO"/>
    <property type="match status" value="1"/>
</dbReference>
<keyword evidence="4 9" id="KW-0456">Lyase</keyword>
<accession>A0A135L7J9</accession>
<dbReference type="SUPFAM" id="SSF52317">
    <property type="entry name" value="Class I glutamine amidotransferase-like"/>
    <property type="match status" value="1"/>
</dbReference>
<evidence type="ECO:0000256" key="8">
    <source>
        <dbReference type="ARBA" id="ARBA00064749"/>
    </source>
</evidence>
<evidence type="ECO:0000256" key="2">
    <source>
        <dbReference type="ARBA" id="ARBA00022898"/>
    </source>
</evidence>
<feature type="binding site" evidence="9 11">
    <location>
        <begin position="46"/>
        <end position="48"/>
    </location>
    <ligand>
        <name>L-glutamine</name>
        <dbReference type="ChEBI" id="CHEBI:58359"/>
    </ligand>
</feature>
<dbReference type="GO" id="GO:0004359">
    <property type="term" value="F:glutaminase activity"/>
    <property type="evidence" value="ECO:0007669"/>
    <property type="project" value="UniProtKB-UniRule"/>
</dbReference>
<evidence type="ECO:0000256" key="1">
    <source>
        <dbReference type="ARBA" id="ARBA00022801"/>
    </source>
</evidence>
<feature type="binding site" evidence="9 11">
    <location>
        <begin position="133"/>
        <end position="134"/>
    </location>
    <ligand>
        <name>L-glutamine</name>
        <dbReference type="ChEBI" id="CHEBI:58359"/>
    </ligand>
</feature>
<evidence type="ECO:0000256" key="9">
    <source>
        <dbReference type="HAMAP-Rule" id="MF_01615"/>
    </source>
</evidence>